<evidence type="ECO:0000313" key="4">
    <source>
        <dbReference type="EMBL" id="AWT59577.1"/>
    </source>
</evidence>
<accession>A0A2Z4AHP9</accession>
<dbReference type="AlphaFoldDB" id="A0A2Z4AHP9"/>
<evidence type="ECO:0000256" key="1">
    <source>
        <dbReference type="ARBA" id="ARBA00023002"/>
    </source>
</evidence>
<name>A0A2Z4AHP9_9BACT</name>
<dbReference type="EC" id="1.1.1.18" evidence="4"/>
<reference evidence="4 5" key="1">
    <citation type="submission" date="2018-06" db="EMBL/GenBank/DDBJ databases">
        <title>Draft Genome Sequence of a Novel Marine Bacterium Related to the Verrucomicrobia.</title>
        <authorList>
            <person name="Vosseberg J."/>
            <person name="Martijn J."/>
            <person name="Ettema T.J.G."/>
        </authorList>
    </citation>
    <scope>NUCLEOTIDE SEQUENCE [LARGE SCALE GENOMIC DNA]</scope>
    <source>
        <strain evidence="4">TARA_B100001123</strain>
    </source>
</reference>
<evidence type="ECO:0000259" key="3">
    <source>
        <dbReference type="Pfam" id="PF02894"/>
    </source>
</evidence>
<dbReference type="InterPro" id="IPR000683">
    <property type="entry name" value="Gfo/Idh/MocA-like_OxRdtase_N"/>
</dbReference>
<dbReference type="InterPro" id="IPR004104">
    <property type="entry name" value="Gfo/Idh/MocA-like_OxRdtase_C"/>
</dbReference>
<keyword evidence="1 4" id="KW-0560">Oxidoreductase</keyword>
<dbReference type="Pfam" id="PF01408">
    <property type="entry name" value="GFO_IDH_MocA"/>
    <property type="match status" value="1"/>
</dbReference>
<protein>
    <submittedName>
        <fullName evidence="4">Myo-inositol 2-dehydrogenase</fullName>
        <ecNumber evidence="4">1.1.1.18</ecNumber>
    </submittedName>
</protein>
<dbReference type="PANTHER" id="PTHR43818:SF11">
    <property type="entry name" value="BCDNA.GH03377"/>
    <property type="match status" value="1"/>
</dbReference>
<dbReference type="Gene3D" id="3.30.360.10">
    <property type="entry name" value="Dihydrodipicolinate Reductase, domain 2"/>
    <property type="match status" value="1"/>
</dbReference>
<evidence type="ECO:0000259" key="2">
    <source>
        <dbReference type="Pfam" id="PF01408"/>
    </source>
</evidence>
<dbReference type="Gene3D" id="3.40.50.720">
    <property type="entry name" value="NAD(P)-binding Rossmann-like Domain"/>
    <property type="match status" value="1"/>
</dbReference>
<sequence>MKTENKHRVGIIGPGGMGKHHVNGYLKTGRFEVTALADYHESAMREIDVEFNITPKHYTDAREMLDMENLDVVSVCTWHSGHAEMTIAAAARKPKVILCEKPIADTLGNAQEMLLACRRNDVKLIVGHQRRFLPSYNMARDLIVQDAIGDVQMITALTKGGMPNTGSHETDMMRYILSDDNCVWVMGNFERKTDRYERNTRIEDSASAVLEFASGARGLILADLDPNAHHGGMICGSKGMIDLTVTSLRLLNESTGGKWETYAPRGKYYNADEPMFDFVECSPAQADELADWIEGKTTTHRGEAQNGYKSMEIVHAIYESARLHEKVILPMKTLLNPLDIMVETGHLTPQRPGRYDIRAISLRGELTESDSPENGNRSYF</sequence>
<proteinExistence type="predicted"/>
<feature type="domain" description="Gfo/Idh/MocA-like oxidoreductase N-terminal" evidence="2">
    <location>
        <begin position="8"/>
        <end position="128"/>
    </location>
</feature>
<organism evidence="4 5">
    <name type="scientific">Candidatus Moanibacter tarae</name>
    <dbReference type="NCBI Taxonomy" id="2200854"/>
    <lineage>
        <taxon>Bacteria</taxon>
        <taxon>Pseudomonadati</taxon>
        <taxon>Verrucomicrobiota</taxon>
        <taxon>Opitutia</taxon>
        <taxon>Puniceicoccales</taxon>
        <taxon>Puniceicoccales incertae sedis</taxon>
        <taxon>Candidatus Moanibacter</taxon>
    </lineage>
</organism>
<dbReference type="InterPro" id="IPR036291">
    <property type="entry name" value="NAD(P)-bd_dom_sf"/>
</dbReference>
<feature type="domain" description="Gfo/Idh/MocA-like oxidoreductase C-terminal" evidence="3">
    <location>
        <begin position="164"/>
        <end position="326"/>
    </location>
</feature>
<evidence type="ECO:0000313" key="5">
    <source>
        <dbReference type="Proteomes" id="UP000247465"/>
    </source>
</evidence>
<dbReference type="EMBL" id="CP029803">
    <property type="protein sequence ID" value="AWT59577.1"/>
    <property type="molecule type" value="Genomic_DNA"/>
</dbReference>
<gene>
    <name evidence="4" type="primary">iolG_14</name>
    <name evidence="4" type="ORF">DF168_00768</name>
</gene>
<dbReference type="GO" id="GO:0050112">
    <property type="term" value="F:inositol 2-dehydrogenase (NAD+) activity"/>
    <property type="evidence" value="ECO:0007669"/>
    <property type="project" value="UniProtKB-EC"/>
</dbReference>
<dbReference type="Proteomes" id="UP000247465">
    <property type="component" value="Chromosome"/>
</dbReference>
<dbReference type="GO" id="GO:0000166">
    <property type="term" value="F:nucleotide binding"/>
    <property type="evidence" value="ECO:0007669"/>
    <property type="project" value="InterPro"/>
</dbReference>
<dbReference type="KEGG" id="mtar:DF168_00768"/>
<dbReference type="Pfam" id="PF02894">
    <property type="entry name" value="GFO_IDH_MocA_C"/>
    <property type="match status" value="1"/>
</dbReference>
<dbReference type="SUPFAM" id="SSF55347">
    <property type="entry name" value="Glyceraldehyde-3-phosphate dehydrogenase-like, C-terminal domain"/>
    <property type="match status" value="1"/>
</dbReference>
<dbReference type="SUPFAM" id="SSF51735">
    <property type="entry name" value="NAD(P)-binding Rossmann-fold domains"/>
    <property type="match status" value="1"/>
</dbReference>
<dbReference type="InterPro" id="IPR050463">
    <property type="entry name" value="Gfo/Idh/MocA_oxidrdct_glycsds"/>
</dbReference>
<dbReference type="PANTHER" id="PTHR43818">
    <property type="entry name" value="BCDNA.GH03377"/>
    <property type="match status" value="1"/>
</dbReference>